<keyword evidence="2" id="KW-0806">Transcription termination</keyword>
<reference evidence="4 5" key="1">
    <citation type="journal article" date="2020" name="Nat. Commun.">
        <title>Genome of Tripterygium wilfordii and identification of cytochrome P450 involved in triptolide biosynthesis.</title>
        <authorList>
            <person name="Tu L."/>
            <person name="Su P."/>
            <person name="Zhang Z."/>
            <person name="Gao L."/>
            <person name="Wang J."/>
            <person name="Hu T."/>
            <person name="Zhou J."/>
            <person name="Zhang Y."/>
            <person name="Zhao Y."/>
            <person name="Liu Y."/>
            <person name="Song Y."/>
            <person name="Tong Y."/>
            <person name="Lu Y."/>
            <person name="Yang J."/>
            <person name="Xu C."/>
            <person name="Jia M."/>
            <person name="Peters R.J."/>
            <person name="Huang L."/>
            <person name="Gao W."/>
        </authorList>
    </citation>
    <scope>NUCLEOTIDE SEQUENCE [LARGE SCALE GENOMIC DNA]</scope>
    <source>
        <strain evidence="5">cv. XIE 37</strain>
        <tissue evidence="4">Leaf</tissue>
    </source>
</reference>
<dbReference type="Gene3D" id="1.25.70.10">
    <property type="entry name" value="Transcription termination factor 3, mitochondrial"/>
    <property type="match status" value="1"/>
</dbReference>
<sequence length="408" mass="46562">MFSYQWTKRLQLLLVPLRDSTTHSRFLNNHQPLTIIKSFSSSNEKNSIACQEDKTLPFTVSYLVNSFGFSLETAKLLSKKVHFENSERPDCVVQFLRNNGLTDAHLSKLVRSFPTVLLADPKKRILPKLEFLRSMGVSGIDLADVVSFGGNILQRSLDKKIIPFYNTLKNYLKDDDKILRVLKCKSFVCGKPTLLAHNISILQRLGVPKSSITFLLNYHPSVLCSSDEKFNRDVEKVVGFGFDPSRTTFVHGLNTLSSISRESWENKSGIYRRLGWSEDEFLSAFRSFPICMDYSEENITRKMDFFVNKLGWPPATVAKLPYLLGFSMEKRIIPRSSVIEILINKGLIMEKPALSSLLTISDNRFLDRFVVTYQEQVPQLLDIFQGKVKLFESNFKSEGISGVKVKPF</sequence>
<evidence type="ECO:0008006" key="6">
    <source>
        <dbReference type="Google" id="ProtNLM"/>
    </source>
</evidence>
<dbReference type="GO" id="GO:0003676">
    <property type="term" value="F:nucleic acid binding"/>
    <property type="evidence" value="ECO:0007669"/>
    <property type="project" value="InterPro"/>
</dbReference>
<keyword evidence="3" id="KW-0809">Transit peptide</keyword>
<keyword evidence="5" id="KW-1185">Reference proteome</keyword>
<dbReference type="PANTHER" id="PTHR13068">
    <property type="entry name" value="CGI-12 PROTEIN-RELATED"/>
    <property type="match status" value="1"/>
</dbReference>
<dbReference type="AlphaFoldDB" id="A0A7J7CI60"/>
<gene>
    <name evidence="4" type="ORF">HS088_TW16G00170</name>
</gene>
<organism evidence="4 5">
    <name type="scientific">Tripterygium wilfordii</name>
    <name type="common">Thunder God vine</name>
    <dbReference type="NCBI Taxonomy" id="458696"/>
    <lineage>
        <taxon>Eukaryota</taxon>
        <taxon>Viridiplantae</taxon>
        <taxon>Streptophyta</taxon>
        <taxon>Embryophyta</taxon>
        <taxon>Tracheophyta</taxon>
        <taxon>Spermatophyta</taxon>
        <taxon>Magnoliopsida</taxon>
        <taxon>eudicotyledons</taxon>
        <taxon>Gunneridae</taxon>
        <taxon>Pentapetalae</taxon>
        <taxon>rosids</taxon>
        <taxon>fabids</taxon>
        <taxon>Celastrales</taxon>
        <taxon>Celastraceae</taxon>
        <taxon>Tripterygium</taxon>
    </lineage>
</organism>
<name>A0A7J7CI60_TRIWF</name>
<dbReference type="InterPro" id="IPR003690">
    <property type="entry name" value="MTERF"/>
</dbReference>
<dbReference type="Pfam" id="PF02536">
    <property type="entry name" value="mTERF"/>
    <property type="match status" value="1"/>
</dbReference>
<dbReference type="InterPro" id="IPR038538">
    <property type="entry name" value="MTERF_sf"/>
</dbReference>
<proteinExistence type="inferred from homology"/>
<dbReference type="GO" id="GO:0006353">
    <property type="term" value="P:DNA-templated transcription termination"/>
    <property type="evidence" value="ECO:0007669"/>
    <property type="project" value="UniProtKB-KW"/>
</dbReference>
<dbReference type="Proteomes" id="UP000593562">
    <property type="component" value="Unassembled WGS sequence"/>
</dbReference>
<evidence type="ECO:0000256" key="2">
    <source>
        <dbReference type="ARBA" id="ARBA00022472"/>
    </source>
</evidence>
<dbReference type="InParanoid" id="A0A7J7CI60"/>
<dbReference type="SMART" id="SM00733">
    <property type="entry name" value="Mterf"/>
    <property type="match status" value="6"/>
</dbReference>
<dbReference type="PANTHER" id="PTHR13068:SF133">
    <property type="entry name" value="MITOCHONDRIAL TRANSCRIPTION TERMINATION FACTOR FAMILY PROTEIN"/>
    <property type="match status" value="1"/>
</dbReference>
<dbReference type="FunCoup" id="A0A7J7CI60">
    <property type="interactions" value="326"/>
</dbReference>
<evidence type="ECO:0000313" key="5">
    <source>
        <dbReference type="Proteomes" id="UP000593562"/>
    </source>
</evidence>
<keyword evidence="2" id="KW-0805">Transcription regulation</keyword>
<comment type="similarity">
    <text evidence="1">Belongs to the mTERF family.</text>
</comment>
<keyword evidence="2" id="KW-0804">Transcription</keyword>
<protein>
    <recommendedName>
        <fullName evidence="6">Mitochondrial transcription termination factor family protein</fullName>
    </recommendedName>
</protein>
<evidence type="ECO:0000256" key="3">
    <source>
        <dbReference type="ARBA" id="ARBA00022946"/>
    </source>
</evidence>
<accession>A0A7J7CI60</accession>
<dbReference type="FunFam" id="1.25.70.10:FF:000001">
    <property type="entry name" value="Mitochondrial transcription termination factor-like"/>
    <property type="match status" value="1"/>
</dbReference>
<evidence type="ECO:0000256" key="1">
    <source>
        <dbReference type="ARBA" id="ARBA00007692"/>
    </source>
</evidence>
<dbReference type="EMBL" id="JAAARO010000016">
    <property type="protein sequence ID" value="KAF5733730.1"/>
    <property type="molecule type" value="Genomic_DNA"/>
</dbReference>
<evidence type="ECO:0000313" key="4">
    <source>
        <dbReference type="EMBL" id="KAF5733730.1"/>
    </source>
</evidence>
<comment type="caution">
    <text evidence="4">The sequence shown here is derived from an EMBL/GenBank/DDBJ whole genome shotgun (WGS) entry which is preliminary data.</text>
</comment>